<dbReference type="InterPro" id="IPR030934">
    <property type="entry name" value="Intein_C"/>
</dbReference>
<evidence type="ECO:0008006" key="3">
    <source>
        <dbReference type="Google" id="ProtNLM"/>
    </source>
</evidence>
<sequence length="204" mass="21350">MLQDAAQSSATENPAGDEVLGDSGVLTVIANAGEAHRQGVKVYNLEVEQAHTYFVLAEHAPDGADAVWVHNAKYGEDAARALLKGAGTPGFTPIQGSGGPGKVYLMSATRLKSGKPYVGGTRRPVAKRMSDADHRAKTVDGAAPDSTLVADNLSMDERRGIEGILVDIGGTTLSNAQKALRVNLPKNAVRVKAGDALITKWHQG</sequence>
<keyword evidence="2" id="KW-1185">Reference proteome</keyword>
<evidence type="ECO:0000313" key="1">
    <source>
        <dbReference type="EMBL" id="QOV91879.1"/>
    </source>
</evidence>
<proteinExistence type="predicted"/>
<dbReference type="Pfam" id="PF07591">
    <property type="entry name" value="PT-HINT"/>
    <property type="match status" value="1"/>
</dbReference>
<dbReference type="Proteomes" id="UP000593765">
    <property type="component" value="Chromosome"/>
</dbReference>
<reference evidence="1 2" key="1">
    <citation type="submission" date="2020-10" db="EMBL/GenBank/DDBJ databases">
        <title>Wide distribution of Phycisphaera-like planctomycetes from WD2101 soil group in peatlands and genome analysis of the first cultivated representative.</title>
        <authorList>
            <person name="Dedysh S.N."/>
            <person name="Beletsky A.V."/>
            <person name="Ivanova A."/>
            <person name="Kulichevskaya I.S."/>
            <person name="Suzina N.E."/>
            <person name="Philippov D.A."/>
            <person name="Rakitin A.L."/>
            <person name="Mardanov A.V."/>
            <person name="Ravin N.V."/>
        </authorList>
    </citation>
    <scope>NUCLEOTIDE SEQUENCE [LARGE SCALE GENOMIC DNA]</scope>
    <source>
        <strain evidence="1 2">M1803</strain>
    </source>
</reference>
<gene>
    <name evidence="1" type="ORF">IPV69_11210</name>
</gene>
<dbReference type="Gene3D" id="2.170.16.10">
    <property type="entry name" value="Hedgehog/Intein (Hint) domain"/>
    <property type="match status" value="1"/>
</dbReference>
<organism evidence="1 2">
    <name type="scientific">Humisphaera borealis</name>
    <dbReference type="NCBI Taxonomy" id="2807512"/>
    <lineage>
        <taxon>Bacteria</taxon>
        <taxon>Pseudomonadati</taxon>
        <taxon>Planctomycetota</taxon>
        <taxon>Phycisphaerae</taxon>
        <taxon>Tepidisphaerales</taxon>
        <taxon>Tepidisphaeraceae</taxon>
        <taxon>Humisphaera</taxon>
    </lineage>
</organism>
<protein>
    <recommendedName>
        <fullName evidence="3">Intein C-terminal splicing domain-containing protein</fullName>
    </recommendedName>
</protein>
<accession>A0A7M2X2N6</accession>
<dbReference type="KEGG" id="hbs:IPV69_11210"/>
<dbReference type="AlphaFoldDB" id="A0A7M2X2N6"/>
<name>A0A7M2X2N6_9BACT</name>
<evidence type="ECO:0000313" key="2">
    <source>
        <dbReference type="Proteomes" id="UP000593765"/>
    </source>
</evidence>
<dbReference type="EMBL" id="CP063458">
    <property type="protein sequence ID" value="QOV91879.1"/>
    <property type="molecule type" value="Genomic_DNA"/>
</dbReference>
<dbReference type="NCBIfam" id="TIGR01443">
    <property type="entry name" value="intein_Cterm"/>
    <property type="match status" value="1"/>
</dbReference>